<dbReference type="RefSeq" id="XP_067080896.1">
    <property type="nucleotide sequence ID" value="XM_067224795.1"/>
</dbReference>
<feature type="region of interest" description="Disordered" evidence="1">
    <location>
        <begin position="148"/>
        <end position="241"/>
    </location>
</feature>
<evidence type="ECO:0000313" key="3">
    <source>
        <dbReference type="Proteomes" id="UP000195570"/>
    </source>
</evidence>
<comment type="caution">
    <text evidence="2">The sequence shown here is derived from an EMBL/GenBank/DDBJ whole genome shotgun (WGS) entry which is preliminary data.</text>
</comment>
<dbReference type="Proteomes" id="UP000195570">
    <property type="component" value="Unassembled WGS sequence"/>
</dbReference>
<dbReference type="GeneID" id="92375528"/>
<reference evidence="2" key="1">
    <citation type="submission" date="2016-09" db="EMBL/GenBank/DDBJ databases">
        <authorList>
            <person name="Hebert L."/>
            <person name="Moumen B."/>
        </authorList>
    </citation>
    <scope>NUCLEOTIDE SEQUENCE [LARGE SCALE GENOMIC DNA]</scope>
    <source>
        <strain evidence="2">OVI</strain>
    </source>
</reference>
<protein>
    <submittedName>
        <fullName evidence="2">Uncharacterized protein</fullName>
    </submittedName>
</protein>
<dbReference type="EMBL" id="CZPT02001346">
    <property type="protein sequence ID" value="SCU70019.1"/>
    <property type="molecule type" value="Genomic_DNA"/>
</dbReference>
<organism evidence="2 3">
    <name type="scientific">Trypanosoma equiperdum</name>
    <dbReference type="NCBI Taxonomy" id="5694"/>
    <lineage>
        <taxon>Eukaryota</taxon>
        <taxon>Discoba</taxon>
        <taxon>Euglenozoa</taxon>
        <taxon>Kinetoplastea</taxon>
        <taxon>Metakinetoplastina</taxon>
        <taxon>Trypanosomatida</taxon>
        <taxon>Trypanosomatidae</taxon>
        <taxon>Trypanosoma</taxon>
    </lineage>
</organism>
<gene>
    <name evidence="2" type="ORF">TEOVI_000158800</name>
</gene>
<name>A0A1G4ICS6_TRYEQ</name>
<evidence type="ECO:0000313" key="2">
    <source>
        <dbReference type="EMBL" id="SCU70019.1"/>
    </source>
</evidence>
<accession>A0A1G4ICS6</accession>
<evidence type="ECO:0000256" key="1">
    <source>
        <dbReference type="SAM" id="MobiDB-lite"/>
    </source>
</evidence>
<feature type="region of interest" description="Disordered" evidence="1">
    <location>
        <begin position="79"/>
        <end position="99"/>
    </location>
</feature>
<sequence>MPQSLFGHSLFVLLTPRSATKKRQQRKQILCASQPRYRDVSFRTHAHTRRCDRTAHVQFPLVPPPPRPARVMNSLEHIPAPREPNGKNKELKRNGPTRTVGYLDPIKVITAPASPPGDHALLSPRSGGSEYAPNTFTGVWDTTPFTTATKHSHTEHRCDLRYPSCSPSRKMPHATATTTNGSERQDGGDAKARRQEPTHWTPAARPARHVSPSRTISTAPCEGPSRPTKSHCPCGLHRRGK</sequence>
<keyword evidence="3" id="KW-1185">Reference proteome</keyword>
<dbReference type="AlphaFoldDB" id="A0A1G4ICS6"/>
<feature type="compositionally biased region" description="Basic and acidic residues" evidence="1">
    <location>
        <begin position="84"/>
        <end position="93"/>
    </location>
</feature>
<proteinExistence type="predicted"/>
<feature type="compositionally biased region" description="Basic and acidic residues" evidence="1">
    <location>
        <begin position="183"/>
        <end position="197"/>
    </location>
</feature>
<dbReference type="VEuPathDB" id="TriTrypDB:TEOVI_000158800"/>